<evidence type="ECO:0000256" key="3">
    <source>
        <dbReference type="ARBA" id="ARBA00022989"/>
    </source>
</evidence>
<feature type="transmembrane region" description="Helical" evidence="5">
    <location>
        <begin position="21"/>
        <end position="44"/>
    </location>
</feature>
<accession>A0A929FCD0</accession>
<evidence type="ECO:0000256" key="5">
    <source>
        <dbReference type="SAM" id="Phobius"/>
    </source>
</evidence>
<keyword evidence="2 5" id="KW-0812">Transmembrane</keyword>
<evidence type="ECO:0000256" key="2">
    <source>
        <dbReference type="ARBA" id="ARBA00022692"/>
    </source>
</evidence>
<sequence length="1662" mass="176623">MTNPSNLTPSEQPPSPPRRPALFLKVGAGLGVVIALGAVAGAVWGKRIINSQVLPLVEERVADIIDRPIDLGDVERLSFSGIQLGKTTIPSTQTDRSSVTVDQVSVGFDVRSLLFDKTLKPHIALVRPDLSLVQNKDGQWLELSLPEPLEEEPLVTTNIQSIKIQDAQVTATPFIQDANAIVPREPLEINQADVTATFEGEESQQVYFELAGDVEAGSFDIQGEGNLDNQAVKANLRTQNLPTTGVNILLPSLVGLSSGTLNTNLTVAAALAADGSLDQSSVDVQGTAQFRDVQVLVRDLPEPVRDIRSQLRFKGQQVTLEKTELQLGEVALLAAGTVDWEEGYDLTAQIPEVRLADVQTLATLELPEDLPVDKTVPFELNTQVTGKLADPNVKGRLANLEPLLVDKVRLATVAADFVLPLPEFELTAFELTELRLVPEAGGVVLAQGQADFAELKTPSFKLTGQANVPVDPFTQLYGAALPPEMTIGSLTAELAAEGTLENQTAFAQWQLSESTFPGQGDLTLVDNVLVAENTILQVFGGTVTANATAQLEGGAWQATVATDQIPVEQFTPQAQGLLSAELDAGGNLYAFDLAKIEAGGRAAIANAQVLIPNTRQPLLEQGDWTTTFQWQGDQVAIESFNAPGIQADGTIGVDFNQPIPIGALNLNVALQQFDLQPLNNIAPATVQNYGQLAGLTSFNGQITGTLDNPLLAGDARLDQLALNNLVFQTLTGPVTFSLADGGSLDLNGPQDRLQLSLDNRFWPVSFEVRNQEFVARGYGQDNQLHADIVQLPLDTLNVRPVNGFGKVAGLLNASIDADLTDFANPTARGELTIVQPALAPVEAQQVTATFRYGNNTATLEQGELLLDNSRYLLTGSATLAPQIQYTGELTVAEGRIEDLVALVEDIDLSAFSLGDLSTPQGTAADLAVEPAALPAGSLLEQLEAFVAFMETQPSVDDDGGQLVIPPLADLTGGFTGTIAVAGDSPAINDVKANFDLQGDSWQWGPYAPPNEFLIRGDVQALSVNFEPVLITAGETIISLSGSGDLDQLTGQLTVDNLPVELADYIYPLPVAAAGELDLVTQFDGSLANPVVEGRAIVINPQVNNYSLNQVETTFSYRNAILDVAGDMAIEPEDAPITLRGTVPYALPFMTVQPATERLALKAVVPDDSFDVINTLTQDQVRWEEGRGEVVVQVDGTVQQPIVTGNMSLRDGVVSSALLKTPVTNLSGDIQFDLEQIGIQNLQANLGDGLLQVAGQLPLFPPGQSILAQAAQTTKTAKKQSNRRSKNAADGLLISLDQLPIDYSGILQAVFDGQVSITGAVLEPTVGGTIEIGNGQIRATELLSQAGAITVPTEADLEEVNPYRADFLGVDPLAPKSAAQPTSVLDKVTLQDFALVLSDRLSIVGQPFFNIRALGDLTINGTFSALKPRGVIALKSGWINLFSTQFRLDSNASNTATFTPENGLDPYVDVVMTTRVQETNVSRVPASSGEIASAEIDDNTTLESVGDVQYINVQAVAQGNASELSDSLALTSNPSRNQDMLLALLGSNVIQGLASGSLTQFAGFLGAGSLARFSNDLANALGLQSFSVFPTTDTSTESTAGIGIGVEASFRLGNSINISILEILNSGNPPQLGLQYRLSDELQLEGSSDLNDTELKLEYRIEF</sequence>
<protein>
    <submittedName>
        <fullName evidence="7">Translocation/assembly module TamB domain-containing protein</fullName>
    </submittedName>
</protein>
<reference evidence="7" key="1">
    <citation type="submission" date="2020-10" db="EMBL/GenBank/DDBJ databases">
        <authorList>
            <person name="Castelo-Branco R."/>
            <person name="Eusebio N."/>
            <person name="Adriana R."/>
            <person name="Vieira A."/>
            <person name="Brugerolle De Fraissinette N."/>
            <person name="Rezende De Castro R."/>
            <person name="Schneider M.P."/>
            <person name="Vasconcelos V."/>
            <person name="Leao P.N."/>
        </authorList>
    </citation>
    <scope>NUCLEOTIDE SEQUENCE</scope>
    <source>
        <strain evidence="7">LEGE 11479</strain>
    </source>
</reference>
<organism evidence="7 8">
    <name type="scientific">Leptolyngbya cf. ectocarpi LEGE 11479</name>
    <dbReference type="NCBI Taxonomy" id="1828722"/>
    <lineage>
        <taxon>Bacteria</taxon>
        <taxon>Bacillati</taxon>
        <taxon>Cyanobacteriota</taxon>
        <taxon>Cyanophyceae</taxon>
        <taxon>Leptolyngbyales</taxon>
        <taxon>Leptolyngbyaceae</taxon>
        <taxon>Leptolyngbya group</taxon>
        <taxon>Leptolyngbya</taxon>
    </lineage>
</organism>
<comment type="subcellular location">
    <subcellularLocation>
        <location evidence="1">Membrane</location>
        <topology evidence="1">Single-pass membrane protein</topology>
    </subcellularLocation>
</comment>
<name>A0A929FCD0_LEPEC</name>
<dbReference type="PANTHER" id="PTHR34457:SF3">
    <property type="entry name" value="PROTEIN TIC236, CHLOROPLASTIC"/>
    <property type="match status" value="1"/>
</dbReference>
<keyword evidence="3 5" id="KW-1133">Transmembrane helix</keyword>
<dbReference type="GO" id="GO:0005886">
    <property type="term" value="C:plasma membrane"/>
    <property type="evidence" value="ECO:0007669"/>
    <property type="project" value="InterPro"/>
</dbReference>
<evidence type="ECO:0000313" key="7">
    <source>
        <dbReference type="EMBL" id="MBE9069458.1"/>
    </source>
</evidence>
<dbReference type="InterPro" id="IPR053022">
    <property type="entry name" value="Chloroplast_translocon_comp"/>
</dbReference>
<dbReference type="Proteomes" id="UP000615026">
    <property type="component" value="Unassembled WGS sequence"/>
</dbReference>
<feature type="domain" description="Translocation and assembly module TamB C-terminal" evidence="6">
    <location>
        <begin position="1291"/>
        <end position="1662"/>
    </location>
</feature>
<evidence type="ECO:0000256" key="1">
    <source>
        <dbReference type="ARBA" id="ARBA00004167"/>
    </source>
</evidence>
<evidence type="ECO:0000313" key="8">
    <source>
        <dbReference type="Proteomes" id="UP000615026"/>
    </source>
</evidence>
<gene>
    <name evidence="7" type="ORF">IQ260_22690</name>
</gene>
<keyword evidence="8" id="KW-1185">Reference proteome</keyword>
<evidence type="ECO:0000256" key="4">
    <source>
        <dbReference type="ARBA" id="ARBA00023136"/>
    </source>
</evidence>
<dbReference type="InterPro" id="IPR007452">
    <property type="entry name" value="TamB_C"/>
</dbReference>
<dbReference type="GO" id="GO:0009306">
    <property type="term" value="P:protein secretion"/>
    <property type="evidence" value="ECO:0007669"/>
    <property type="project" value="InterPro"/>
</dbReference>
<evidence type="ECO:0000259" key="6">
    <source>
        <dbReference type="Pfam" id="PF04357"/>
    </source>
</evidence>
<dbReference type="EMBL" id="JADEXP010000276">
    <property type="protein sequence ID" value="MBE9069458.1"/>
    <property type="molecule type" value="Genomic_DNA"/>
</dbReference>
<dbReference type="Pfam" id="PF04357">
    <property type="entry name" value="TamB"/>
    <property type="match status" value="1"/>
</dbReference>
<keyword evidence="4 5" id="KW-0472">Membrane</keyword>
<dbReference type="RefSeq" id="WP_193995362.1">
    <property type="nucleotide sequence ID" value="NZ_JADEXP010000276.1"/>
</dbReference>
<dbReference type="PANTHER" id="PTHR34457">
    <property type="entry name" value="EMBRYO DEFECTIVE 2410"/>
    <property type="match status" value="1"/>
</dbReference>
<proteinExistence type="predicted"/>
<comment type="caution">
    <text evidence="7">The sequence shown here is derived from an EMBL/GenBank/DDBJ whole genome shotgun (WGS) entry which is preliminary data.</text>
</comment>